<dbReference type="NCBIfam" id="TIGR00091">
    <property type="entry name" value="tRNA (guanosine(46)-N7)-methyltransferase TrmB"/>
    <property type="match status" value="1"/>
</dbReference>
<evidence type="ECO:0000256" key="4">
    <source>
        <dbReference type="ARBA" id="ARBA00022679"/>
    </source>
</evidence>
<keyword evidence="6 7" id="KW-0819">tRNA processing</keyword>
<dbReference type="HAMAP" id="MF_01057">
    <property type="entry name" value="tRNA_methyltr_TrmB"/>
    <property type="match status" value="1"/>
</dbReference>
<dbReference type="Proteomes" id="UP000886852">
    <property type="component" value="Unassembled WGS sequence"/>
</dbReference>
<evidence type="ECO:0000256" key="5">
    <source>
        <dbReference type="ARBA" id="ARBA00022691"/>
    </source>
</evidence>
<feature type="binding site" evidence="7">
    <location>
        <position position="164"/>
    </location>
    <ligand>
        <name>substrate</name>
    </ligand>
</feature>
<proteinExistence type="inferred from homology"/>
<dbReference type="CDD" id="cd02440">
    <property type="entry name" value="AdoMet_MTases"/>
    <property type="match status" value="1"/>
</dbReference>
<dbReference type="GO" id="GO:0043527">
    <property type="term" value="C:tRNA methyltransferase complex"/>
    <property type="evidence" value="ECO:0007669"/>
    <property type="project" value="TreeGrafter"/>
</dbReference>
<evidence type="ECO:0000313" key="8">
    <source>
        <dbReference type="EMBL" id="HIU90742.1"/>
    </source>
</evidence>
<keyword evidence="4 7" id="KW-0808">Transferase</keyword>
<comment type="similarity">
    <text evidence="7">Belongs to the class I-like SAM-binding methyltransferase superfamily. TrmB family.</text>
</comment>
<dbReference type="GO" id="GO:0008176">
    <property type="term" value="F:tRNA (guanine(46)-N7)-methyltransferase activity"/>
    <property type="evidence" value="ECO:0007669"/>
    <property type="project" value="UniProtKB-UniRule"/>
</dbReference>
<dbReference type="PANTHER" id="PTHR23417:SF14">
    <property type="entry name" value="PENTACOTRIPEPTIDE-REPEAT REGION OF PRORP DOMAIN-CONTAINING PROTEIN"/>
    <property type="match status" value="1"/>
</dbReference>
<gene>
    <name evidence="7 8" type="primary">trmB</name>
    <name evidence="8" type="ORF">IAC72_01825</name>
</gene>
<dbReference type="Pfam" id="PF02390">
    <property type="entry name" value="Methyltransf_4"/>
    <property type="match status" value="1"/>
</dbReference>
<keyword evidence="3 7" id="KW-0489">Methyltransferase</keyword>
<comment type="function">
    <text evidence="2 7">Catalyzes the formation of N(7)-methylguanine at position 46 (m7G46) in tRNA.</text>
</comment>
<dbReference type="AlphaFoldDB" id="A0A9D1MX29"/>
<sequence>MRLRRKKQLDQRLDACGKYIAAREENFYDLPAEQRNFALDLRQLFGNDNPVVLEIGCGKGGFAIKCAAQFEKYNFLAVEKLSNVIVAGAEQAVAKRIPNLRFLNCSAENLRCYLAEHSVCAIALNFSCPFPKKTYANRRLTNAKFLKLYAELLTEGGKVWQKTDDRDFFLYSLEQYRSCGYTVEMQTEDLHSLDRPNVTTEYEEKFSALGKKIFACVASPFKAEK</sequence>
<evidence type="ECO:0000256" key="7">
    <source>
        <dbReference type="HAMAP-Rule" id="MF_01057"/>
    </source>
</evidence>
<evidence type="ECO:0000256" key="1">
    <source>
        <dbReference type="ARBA" id="ARBA00000142"/>
    </source>
</evidence>
<dbReference type="SUPFAM" id="SSF53335">
    <property type="entry name" value="S-adenosyl-L-methionine-dependent methyltransferases"/>
    <property type="match status" value="1"/>
</dbReference>
<feature type="binding site" evidence="7">
    <location>
        <position position="79"/>
    </location>
    <ligand>
        <name>S-adenosyl-L-methionine</name>
        <dbReference type="ChEBI" id="CHEBI:59789"/>
    </ligand>
</feature>
<comment type="pathway">
    <text evidence="7">tRNA modification; N(7)-methylguanine-tRNA biosynthesis.</text>
</comment>
<evidence type="ECO:0000256" key="2">
    <source>
        <dbReference type="ARBA" id="ARBA00003015"/>
    </source>
</evidence>
<feature type="binding site" evidence="7">
    <location>
        <begin position="200"/>
        <end position="203"/>
    </location>
    <ligand>
        <name>substrate</name>
    </ligand>
</feature>
<dbReference type="NCBIfam" id="NF001080">
    <property type="entry name" value="PRK00121.2-2"/>
    <property type="match status" value="1"/>
</dbReference>
<reference evidence="8" key="2">
    <citation type="journal article" date="2021" name="PeerJ">
        <title>Extensive microbial diversity within the chicken gut microbiome revealed by metagenomics and culture.</title>
        <authorList>
            <person name="Gilroy R."/>
            <person name="Ravi A."/>
            <person name="Getino M."/>
            <person name="Pursley I."/>
            <person name="Horton D.L."/>
            <person name="Alikhan N.F."/>
            <person name="Baker D."/>
            <person name="Gharbi K."/>
            <person name="Hall N."/>
            <person name="Watson M."/>
            <person name="Adriaenssens E.M."/>
            <person name="Foster-Nyarko E."/>
            <person name="Jarju S."/>
            <person name="Secka A."/>
            <person name="Antonio M."/>
            <person name="Oren A."/>
            <person name="Chaudhuri R.R."/>
            <person name="La Ragione R."/>
            <person name="Hildebrand F."/>
            <person name="Pallen M.J."/>
        </authorList>
    </citation>
    <scope>NUCLEOTIDE SEQUENCE</scope>
    <source>
        <strain evidence="8">ChiHjej12B11-7776</strain>
    </source>
</reference>
<evidence type="ECO:0000313" key="9">
    <source>
        <dbReference type="Proteomes" id="UP000886852"/>
    </source>
</evidence>
<dbReference type="InterPro" id="IPR055361">
    <property type="entry name" value="tRNA_methyltr_TrmB_bact"/>
</dbReference>
<comment type="caution">
    <text evidence="7">Lacks conserved residue(s) required for the propagation of feature annotation.</text>
</comment>
<evidence type="ECO:0000256" key="6">
    <source>
        <dbReference type="ARBA" id="ARBA00022694"/>
    </source>
</evidence>
<evidence type="ECO:0000256" key="3">
    <source>
        <dbReference type="ARBA" id="ARBA00022603"/>
    </source>
</evidence>
<keyword evidence="5 7" id="KW-0949">S-adenosyl-L-methionine</keyword>
<dbReference type="EC" id="2.1.1.33" evidence="7"/>
<feature type="binding site" evidence="7">
    <location>
        <position position="54"/>
    </location>
    <ligand>
        <name>S-adenosyl-L-methionine</name>
        <dbReference type="ChEBI" id="CHEBI:59789"/>
    </ligand>
</feature>
<accession>A0A9D1MX29</accession>
<reference evidence="8" key="1">
    <citation type="submission" date="2020-10" db="EMBL/GenBank/DDBJ databases">
        <authorList>
            <person name="Gilroy R."/>
        </authorList>
    </citation>
    <scope>NUCLEOTIDE SEQUENCE</scope>
    <source>
        <strain evidence="8">ChiHjej12B11-7776</strain>
    </source>
</reference>
<name>A0A9D1MX29_9BACT</name>
<dbReference type="PROSITE" id="PS51625">
    <property type="entry name" value="SAM_MT_TRMB"/>
    <property type="match status" value="1"/>
</dbReference>
<dbReference type="PANTHER" id="PTHR23417">
    <property type="entry name" value="3-DEOXY-D-MANNO-OCTULOSONIC-ACID TRANSFERASE/TRNA GUANINE-N 7 - -METHYLTRANSFERASE"/>
    <property type="match status" value="1"/>
</dbReference>
<organism evidence="8 9">
    <name type="scientific">Candidatus Fimimonas merdipullorum</name>
    <dbReference type="NCBI Taxonomy" id="2840822"/>
    <lineage>
        <taxon>Bacteria</taxon>
        <taxon>Pseudomonadati</taxon>
        <taxon>Myxococcota</taxon>
        <taxon>Myxococcia</taxon>
        <taxon>Myxococcales</taxon>
        <taxon>Cystobacterineae</taxon>
        <taxon>Myxococcaceae</taxon>
        <taxon>Myxococcaceae incertae sedis</taxon>
        <taxon>Candidatus Fimimonas</taxon>
    </lineage>
</organism>
<dbReference type="InterPro" id="IPR003358">
    <property type="entry name" value="tRNA_(Gua-N-7)_MeTrfase_Trmb"/>
</dbReference>
<dbReference type="InterPro" id="IPR029063">
    <property type="entry name" value="SAM-dependent_MTases_sf"/>
</dbReference>
<feature type="binding site" evidence="7">
    <location>
        <position position="132"/>
    </location>
    <ligand>
        <name>substrate</name>
    </ligand>
</feature>
<protein>
    <recommendedName>
        <fullName evidence="7">tRNA (guanine-N(7)-)-methyltransferase</fullName>
        <ecNumber evidence="7">2.1.1.33</ecNumber>
    </recommendedName>
    <alternativeName>
        <fullName evidence="7">tRNA (guanine(46)-N(7))-methyltransferase</fullName>
    </alternativeName>
    <alternativeName>
        <fullName evidence="7">tRNA(m7G46)-methyltransferase</fullName>
    </alternativeName>
</protein>
<comment type="catalytic activity">
    <reaction evidence="1 7">
        <text>guanosine(46) in tRNA + S-adenosyl-L-methionine = N(7)-methylguanosine(46) in tRNA + S-adenosyl-L-homocysteine</text>
        <dbReference type="Rhea" id="RHEA:42708"/>
        <dbReference type="Rhea" id="RHEA-COMP:10188"/>
        <dbReference type="Rhea" id="RHEA-COMP:10189"/>
        <dbReference type="ChEBI" id="CHEBI:57856"/>
        <dbReference type="ChEBI" id="CHEBI:59789"/>
        <dbReference type="ChEBI" id="CHEBI:74269"/>
        <dbReference type="ChEBI" id="CHEBI:74480"/>
        <dbReference type="EC" id="2.1.1.33"/>
    </reaction>
</comment>
<dbReference type="EMBL" id="DVOC01000033">
    <property type="protein sequence ID" value="HIU90742.1"/>
    <property type="molecule type" value="Genomic_DNA"/>
</dbReference>
<dbReference type="Gene3D" id="3.40.50.150">
    <property type="entry name" value="Vaccinia Virus protein VP39"/>
    <property type="match status" value="1"/>
</dbReference>
<comment type="caution">
    <text evidence="8">The sequence shown here is derived from an EMBL/GenBank/DDBJ whole genome shotgun (WGS) entry which is preliminary data.</text>
</comment>